<dbReference type="Proteomes" id="UP000254259">
    <property type="component" value="Plasmid CBM2636p"/>
</dbReference>
<name>A0A976AC52_9BURK</name>
<evidence type="ECO:0000313" key="4">
    <source>
        <dbReference type="Proteomes" id="UP000256297"/>
    </source>
</evidence>
<dbReference type="EMBL" id="OFSP01000062">
    <property type="protein sequence ID" value="SOY76302.1"/>
    <property type="molecule type" value="Genomic_DNA"/>
</dbReference>
<gene>
    <name evidence="1" type="ORF">CBM2589_P30018</name>
    <name evidence="2" type="ORF">CBM2636_P10028</name>
</gene>
<geneLocation type="plasmid" evidence="3">
    <name>cbm2636p</name>
</geneLocation>
<dbReference type="Proteomes" id="UP000256297">
    <property type="component" value="Plasmid CBM2589_p"/>
</dbReference>
<geneLocation type="plasmid" evidence="4">
    <name>cbm2589_p</name>
</geneLocation>
<evidence type="ECO:0000313" key="2">
    <source>
        <dbReference type="EMBL" id="SPD69117.1"/>
    </source>
</evidence>
<evidence type="ECO:0000313" key="1">
    <source>
        <dbReference type="EMBL" id="SOY76302.1"/>
    </source>
</evidence>
<dbReference type="AlphaFoldDB" id="A0A976AC52"/>
<dbReference type="EMBL" id="LT984815">
    <property type="protein sequence ID" value="SPD69117.1"/>
    <property type="molecule type" value="Genomic_DNA"/>
</dbReference>
<geneLocation type="plasmid" evidence="2">
    <name>CBM2636p</name>
</geneLocation>
<keyword evidence="2" id="KW-0614">Plasmid</keyword>
<organism evidence="1 4">
    <name type="scientific">Cupriavidus taiwanensis</name>
    <dbReference type="NCBI Taxonomy" id="164546"/>
    <lineage>
        <taxon>Bacteria</taxon>
        <taxon>Pseudomonadati</taxon>
        <taxon>Pseudomonadota</taxon>
        <taxon>Betaproteobacteria</taxon>
        <taxon>Burkholderiales</taxon>
        <taxon>Burkholderiaceae</taxon>
        <taxon>Cupriavidus</taxon>
    </lineage>
</organism>
<proteinExistence type="predicted"/>
<reference evidence="3 4" key="1">
    <citation type="submission" date="2018-01" db="EMBL/GenBank/DDBJ databases">
        <authorList>
            <person name="Clerissi C."/>
        </authorList>
    </citation>
    <scope>NUCLEOTIDE SEQUENCE [LARGE SCALE GENOMIC DNA]</scope>
    <source>
        <strain evidence="1">Cupriavidus taiwanensis STM 3521</strain>
        <strain evidence="2">Cupriavidus taiwanensis SWF 66322</strain>
        <plasmid evidence="4">cbm2589_p</plasmid>
        <plasmid evidence="2">CBM2636p</plasmid>
        <plasmid evidence="3">cbm2636p</plasmid>
    </source>
</reference>
<sequence length="94" mass="10506">MDCTSAADVSIFRRSRVAFVPGMRIKLGYTDDKKSFLSFKPSKSVCQVGWRLLYAVHRTTPIGRAGNPAIRGCLQGDWAREPASQIAPTHPDWR</sequence>
<protein>
    <submittedName>
        <fullName evidence="1">Uncharacterized protein</fullName>
    </submittedName>
</protein>
<evidence type="ECO:0000313" key="3">
    <source>
        <dbReference type="Proteomes" id="UP000254259"/>
    </source>
</evidence>
<accession>A0A976AC52</accession>